<evidence type="ECO:0000313" key="1">
    <source>
        <dbReference type="EMBL" id="GFR69204.1"/>
    </source>
</evidence>
<name>A0AAV4F8B3_9GAST</name>
<comment type="caution">
    <text evidence="1">The sequence shown here is derived from an EMBL/GenBank/DDBJ whole genome shotgun (WGS) entry which is preliminary data.</text>
</comment>
<keyword evidence="2" id="KW-1185">Reference proteome</keyword>
<gene>
    <name evidence="1" type="ORF">ElyMa_005625100</name>
</gene>
<dbReference type="AlphaFoldDB" id="A0AAV4F8B3"/>
<proteinExistence type="predicted"/>
<sequence length="95" mass="10489">MLDHDILQEDENMGQVTACDTGQGHRLVKLTGVCPVKCGKRIHRFSPKPLAINNNENQTETLKRDNDYGVLTLHTHIVDFSATGLDDMIISAANS</sequence>
<dbReference type="EMBL" id="BMAT01011260">
    <property type="protein sequence ID" value="GFR69204.1"/>
    <property type="molecule type" value="Genomic_DNA"/>
</dbReference>
<protein>
    <submittedName>
        <fullName evidence="1">Uncharacterized protein</fullName>
    </submittedName>
</protein>
<accession>A0AAV4F8B3</accession>
<evidence type="ECO:0000313" key="2">
    <source>
        <dbReference type="Proteomes" id="UP000762676"/>
    </source>
</evidence>
<reference evidence="1 2" key="1">
    <citation type="journal article" date="2021" name="Elife">
        <title>Chloroplast acquisition without the gene transfer in kleptoplastic sea slugs, Plakobranchus ocellatus.</title>
        <authorList>
            <person name="Maeda T."/>
            <person name="Takahashi S."/>
            <person name="Yoshida T."/>
            <person name="Shimamura S."/>
            <person name="Takaki Y."/>
            <person name="Nagai Y."/>
            <person name="Toyoda A."/>
            <person name="Suzuki Y."/>
            <person name="Arimoto A."/>
            <person name="Ishii H."/>
            <person name="Satoh N."/>
            <person name="Nishiyama T."/>
            <person name="Hasebe M."/>
            <person name="Maruyama T."/>
            <person name="Minagawa J."/>
            <person name="Obokata J."/>
            <person name="Shigenobu S."/>
        </authorList>
    </citation>
    <scope>NUCLEOTIDE SEQUENCE [LARGE SCALE GENOMIC DNA]</scope>
</reference>
<organism evidence="1 2">
    <name type="scientific">Elysia marginata</name>
    <dbReference type="NCBI Taxonomy" id="1093978"/>
    <lineage>
        <taxon>Eukaryota</taxon>
        <taxon>Metazoa</taxon>
        <taxon>Spiralia</taxon>
        <taxon>Lophotrochozoa</taxon>
        <taxon>Mollusca</taxon>
        <taxon>Gastropoda</taxon>
        <taxon>Heterobranchia</taxon>
        <taxon>Euthyneura</taxon>
        <taxon>Panpulmonata</taxon>
        <taxon>Sacoglossa</taxon>
        <taxon>Placobranchoidea</taxon>
        <taxon>Plakobranchidae</taxon>
        <taxon>Elysia</taxon>
    </lineage>
</organism>
<dbReference type="Proteomes" id="UP000762676">
    <property type="component" value="Unassembled WGS sequence"/>
</dbReference>